<dbReference type="Pfam" id="PF00856">
    <property type="entry name" value="SET"/>
    <property type="match status" value="1"/>
</dbReference>
<dbReference type="GO" id="GO:0016279">
    <property type="term" value="F:protein-lysine N-methyltransferase activity"/>
    <property type="evidence" value="ECO:0007669"/>
    <property type="project" value="UniProtKB-ARBA"/>
</dbReference>
<dbReference type="KEGG" id="glz:GLAREA_08818"/>
<dbReference type="EMBL" id="KE145352">
    <property type="protein sequence ID" value="EPE36655.1"/>
    <property type="molecule type" value="Genomic_DNA"/>
</dbReference>
<dbReference type="InterPro" id="IPR046341">
    <property type="entry name" value="SET_dom_sf"/>
</dbReference>
<name>S3DFY9_GLAL2</name>
<dbReference type="Proteomes" id="UP000016922">
    <property type="component" value="Unassembled WGS sequence"/>
</dbReference>
<sequence length="375" mass="42458">MEAFKQFTDWALARGVTLDGISTHKFPGKGFGFTADKTLEIGEIVLFAPVSILRTAHTVPKSISKRIGKISVNGLLAAELAMDTSGFYAPWRGALPTKQEIEDSIPFMWHPSLQELLPSASLSLLEKQKEKLSSDWAAVSAAFSALSYEVYVYHWFIVGTRTFYYTSQKLTNINHDDCLALIPLADVFNHADVGCEVTFSPSGYHIRTDRRIEKGEEICISYGNHSNDFLLAEYGFILVENKWDEIVLDEIILPLFSEEQLRELNEARFCGKFALSKDVVCYRTQVAVRLLCMPVKRWRHLVANGLGDDEDEYQANVDRILMDALNPLLNVACEKIKQVDALHCGLKSQKEILRTRWKQIHLLLTTFMSKLESNT</sequence>
<keyword evidence="3" id="KW-1185">Reference proteome</keyword>
<evidence type="ECO:0000259" key="1">
    <source>
        <dbReference type="PROSITE" id="PS50280"/>
    </source>
</evidence>
<feature type="domain" description="SET" evidence="1">
    <location>
        <begin position="19"/>
        <end position="223"/>
    </location>
</feature>
<organism evidence="2 3">
    <name type="scientific">Glarea lozoyensis (strain ATCC 20868 / MF5171)</name>
    <dbReference type="NCBI Taxonomy" id="1116229"/>
    <lineage>
        <taxon>Eukaryota</taxon>
        <taxon>Fungi</taxon>
        <taxon>Dikarya</taxon>
        <taxon>Ascomycota</taxon>
        <taxon>Pezizomycotina</taxon>
        <taxon>Leotiomycetes</taxon>
        <taxon>Helotiales</taxon>
        <taxon>Helotiaceae</taxon>
        <taxon>Glarea</taxon>
    </lineage>
</organism>
<dbReference type="InterPro" id="IPR050600">
    <property type="entry name" value="SETD3_SETD6_MTase"/>
</dbReference>
<protein>
    <submittedName>
        <fullName evidence="2">SET</fullName>
    </submittedName>
</protein>
<dbReference type="eggNOG" id="KOG1337">
    <property type="taxonomic scope" value="Eukaryota"/>
</dbReference>
<dbReference type="PROSITE" id="PS50280">
    <property type="entry name" value="SET"/>
    <property type="match status" value="1"/>
</dbReference>
<proteinExistence type="predicted"/>
<evidence type="ECO:0000313" key="2">
    <source>
        <dbReference type="EMBL" id="EPE36655.1"/>
    </source>
</evidence>
<dbReference type="HOGENOM" id="CLU_041939_3_2_1"/>
<dbReference type="OrthoDB" id="341421at2759"/>
<evidence type="ECO:0000313" key="3">
    <source>
        <dbReference type="Proteomes" id="UP000016922"/>
    </source>
</evidence>
<dbReference type="Gene3D" id="3.90.1410.10">
    <property type="entry name" value="set domain protein methyltransferase, domain 1"/>
    <property type="match status" value="1"/>
</dbReference>
<gene>
    <name evidence="2" type="ORF">GLAREA_08818</name>
</gene>
<dbReference type="STRING" id="1116229.S3DFY9"/>
<reference evidence="2 3" key="1">
    <citation type="journal article" date="2013" name="BMC Genomics">
        <title>Genomics-driven discovery of the pneumocandin biosynthetic gene cluster in the fungus Glarea lozoyensis.</title>
        <authorList>
            <person name="Chen L."/>
            <person name="Yue Q."/>
            <person name="Zhang X."/>
            <person name="Xiang M."/>
            <person name="Wang C."/>
            <person name="Li S."/>
            <person name="Che Y."/>
            <person name="Ortiz-Lopez F.J."/>
            <person name="Bills G.F."/>
            <person name="Liu X."/>
            <person name="An Z."/>
        </authorList>
    </citation>
    <scope>NUCLEOTIDE SEQUENCE [LARGE SCALE GENOMIC DNA]</scope>
    <source>
        <strain evidence="3">ATCC 20868 / MF5171</strain>
    </source>
</reference>
<dbReference type="InterPro" id="IPR001214">
    <property type="entry name" value="SET_dom"/>
</dbReference>
<dbReference type="PANTHER" id="PTHR13271:SF137">
    <property type="entry name" value="SET DOMAIN-CONTAINING PROTEIN"/>
    <property type="match status" value="1"/>
</dbReference>
<dbReference type="SUPFAM" id="SSF82199">
    <property type="entry name" value="SET domain"/>
    <property type="match status" value="1"/>
</dbReference>
<dbReference type="PANTHER" id="PTHR13271">
    <property type="entry name" value="UNCHARACTERIZED PUTATIVE METHYLTRANSFERASE"/>
    <property type="match status" value="1"/>
</dbReference>
<dbReference type="GeneID" id="19467866"/>
<dbReference type="RefSeq" id="XP_008075970.1">
    <property type="nucleotide sequence ID" value="XM_008077779.1"/>
</dbReference>
<dbReference type="OMA" id="WNDAIGM"/>
<accession>S3DFY9</accession>
<dbReference type="AlphaFoldDB" id="S3DFY9"/>